<proteinExistence type="predicted"/>
<organism evidence="4 5">
    <name type="scientific">Flavobacterium aquariorum</name>
    <dbReference type="NCBI Taxonomy" id="2217670"/>
    <lineage>
        <taxon>Bacteria</taxon>
        <taxon>Pseudomonadati</taxon>
        <taxon>Bacteroidota</taxon>
        <taxon>Flavobacteriia</taxon>
        <taxon>Flavobacteriales</taxon>
        <taxon>Flavobacteriaceae</taxon>
        <taxon>Flavobacterium</taxon>
    </lineage>
</organism>
<sequence length="244" mass="28206">MKGFVLKWICLFVCFSLQKMYSQAIYKEVKAKIEVEKVENILSVRGTVENLKSEYKSISYKLTVFKKNKSNSNSSKNSQDGRVILDPQQKVVLSKTQINEGKDDQIILLLIIYDENNVIIGKARIEMGVDDESKNAEAKPNDGLEMMGIVSNDTKTKLGNDFYELFYKEYSKLKIKTNKIVSVQEELTFGRTTKIMVLVDGELINEFISRPDEDFMKYMAETVSDNVFKYFKNIEKQNKAIMRY</sequence>
<dbReference type="AlphaFoldDB" id="A0A2W7UA72"/>
<gene>
    <name evidence="4" type="ORF">DOS84_06760</name>
</gene>
<dbReference type="Proteomes" id="UP000249177">
    <property type="component" value="Unassembled WGS sequence"/>
</dbReference>
<evidence type="ECO:0000313" key="5">
    <source>
        <dbReference type="Proteomes" id="UP000249177"/>
    </source>
</evidence>
<dbReference type="Pfam" id="PF10627">
    <property type="entry name" value="CsgE"/>
    <property type="match status" value="1"/>
</dbReference>
<name>A0A2W7UA72_9FLAO</name>
<protein>
    <recommendedName>
        <fullName evidence="2">Curli production assembly/transport component CsgE</fullName>
    </recommendedName>
</protein>
<comment type="function">
    <text evidence="1">May be involved in the biogenesis of curli organelles.</text>
</comment>
<keyword evidence="3" id="KW-0732">Signal</keyword>
<dbReference type="InterPro" id="IPR018900">
    <property type="entry name" value="Curli_CsgE"/>
</dbReference>
<evidence type="ECO:0000256" key="3">
    <source>
        <dbReference type="ARBA" id="ARBA00022729"/>
    </source>
</evidence>
<reference evidence="4 5" key="1">
    <citation type="submission" date="2018-06" db="EMBL/GenBank/DDBJ databases">
        <title>Flavobacterium sp IMCC34762, genome.</title>
        <authorList>
            <person name="Joung Y."/>
            <person name="Cho J."/>
            <person name="Song J."/>
        </authorList>
    </citation>
    <scope>NUCLEOTIDE SEQUENCE [LARGE SCALE GENOMIC DNA]</scope>
    <source>
        <strain evidence="4 5">IMCC34762</strain>
    </source>
</reference>
<keyword evidence="5" id="KW-1185">Reference proteome</keyword>
<accession>A0A2W7UA72</accession>
<dbReference type="OrthoDB" id="1524955at2"/>
<dbReference type="InterPro" id="IPR053722">
    <property type="entry name" value="Curli_assembly_CsgC/AgfC"/>
</dbReference>
<evidence type="ECO:0000256" key="1">
    <source>
        <dbReference type="ARBA" id="ARBA00003989"/>
    </source>
</evidence>
<comment type="caution">
    <text evidence="4">The sequence shown here is derived from an EMBL/GenBank/DDBJ whole genome shotgun (WGS) entry which is preliminary data.</text>
</comment>
<evidence type="ECO:0000256" key="2">
    <source>
        <dbReference type="ARBA" id="ARBA00014024"/>
    </source>
</evidence>
<dbReference type="EMBL" id="QKXH01000003">
    <property type="protein sequence ID" value="PZX94319.1"/>
    <property type="molecule type" value="Genomic_DNA"/>
</dbReference>
<dbReference type="Gene3D" id="2.60.40.2420">
    <property type="match status" value="1"/>
</dbReference>
<evidence type="ECO:0000313" key="4">
    <source>
        <dbReference type="EMBL" id="PZX94319.1"/>
    </source>
</evidence>